<dbReference type="InterPro" id="IPR051172">
    <property type="entry name" value="Chlamydia_OmcB"/>
</dbReference>
<dbReference type="AlphaFoldDB" id="A0A2U1CYS0"/>
<dbReference type="RefSeq" id="WP_165819239.1">
    <property type="nucleotide sequence ID" value="NZ_QEKQ01000003.1"/>
</dbReference>
<reference evidence="2 3" key="1">
    <citation type="submission" date="2018-04" db="EMBL/GenBank/DDBJ databases">
        <title>Genomic Encyclopedia of Type Strains, Phase IV (KMG-IV): sequencing the most valuable type-strain genomes for metagenomic binning, comparative biology and taxonomic classification.</title>
        <authorList>
            <person name="Goeker M."/>
        </authorList>
    </citation>
    <scope>NUCLEOTIDE SEQUENCE [LARGE SCALE GENOMIC DNA]</scope>
    <source>
        <strain evidence="2 3">DSM 28688</strain>
    </source>
</reference>
<name>A0A2U1CYS0_9GAMM</name>
<dbReference type="EMBL" id="QEKQ01000003">
    <property type="protein sequence ID" value="PVY77567.1"/>
    <property type="molecule type" value="Genomic_DNA"/>
</dbReference>
<comment type="caution">
    <text evidence="2">The sequence shown here is derived from an EMBL/GenBank/DDBJ whole genome shotgun (WGS) entry which is preliminary data.</text>
</comment>
<feature type="domain" description="DUF11" evidence="1">
    <location>
        <begin position="32"/>
        <end position="145"/>
    </location>
</feature>
<dbReference type="InterPro" id="IPR001434">
    <property type="entry name" value="OmcB-like_DUF11"/>
</dbReference>
<accession>A0A2U1CYS0</accession>
<protein>
    <recommendedName>
        <fullName evidence="1">DUF11 domain-containing protein</fullName>
    </recommendedName>
</protein>
<evidence type="ECO:0000313" key="2">
    <source>
        <dbReference type="EMBL" id="PVY77567.1"/>
    </source>
</evidence>
<gene>
    <name evidence="2" type="ORF">C8D92_103254</name>
</gene>
<evidence type="ECO:0000313" key="3">
    <source>
        <dbReference type="Proteomes" id="UP000245887"/>
    </source>
</evidence>
<proteinExistence type="predicted"/>
<dbReference type="PANTHER" id="PTHR34819">
    <property type="entry name" value="LARGE CYSTEINE-RICH PERIPLASMIC PROTEIN OMCB"/>
    <property type="match status" value="1"/>
</dbReference>
<organism evidence="2 3">
    <name type="scientific">Tamilnaduibacter salinus</name>
    <dbReference type="NCBI Taxonomy" id="1484056"/>
    <lineage>
        <taxon>Bacteria</taxon>
        <taxon>Pseudomonadati</taxon>
        <taxon>Pseudomonadota</taxon>
        <taxon>Gammaproteobacteria</taxon>
        <taxon>Pseudomonadales</taxon>
        <taxon>Marinobacteraceae</taxon>
        <taxon>Tamilnaduibacter</taxon>
    </lineage>
</organism>
<evidence type="ECO:0000259" key="1">
    <source>
        <dbReference type="Pfam" id="PF01345"/>
    </source>
</evidence>
<sequence length="355" mass="37350">MVSFSSRKRSLRLRFVWFVLLCLFSTPLFALSIDVSGINNPVAPNGFTYYRIVVGNTDGADRTNVMVTAPVPEHSFFSEANALPATDGSCSVSSCQFGETAVWNLGNLSDGDSKVITVPFRVASSAPADAELALTATVTHDGDSVGQSATYTTTVKVDPVARVSLSSKKQVIESGATSRYEVSFGNISASTLLDAEVAVTLPADVTFASASDGGTLSGNTITWDLSNLSANAGGKRFFTVTSDGGLEDGAVLAFSSVLRSEGSDVAQAKESNVVRNNVGLTLDVTTIGDRSQPDDLIYYRYVVANKGVTDLADVTLDMMVSERTVFQEARTAPVTTSSCSISTCQPGEWGSFAIG</sequence>
<dbReference type="Pfam" id="PF01345">
    <property type="entry name" value="DUF11"/>
    <property type="match status" value="1"/>
</dbReference>
<feature type="non-terminal residue" evidence="2">
    <location>
        <position position="355"/>
    </location>
</feature>
<dbReference type="Proteomes" id="UP000245887">
    <property type="component" value="Unassembled WGS sequence"/>
</dbReference>